<accession>A0A813SAF4</accession>
<evidence type="ECO:0000313" key="2">
    <source>
        <dbReference type="EMBL" id="CAF1226989.1"/>
    </source>
</evidence>
<gene>
    <name evidence="2" type="ORF">EDS130_LOCUS26720</name>
    <name evidence="1" type="ORF">XAT740_LOCUS2555</name>
</gene>
<dbReference type="Proteomes" id="UP000663852">
    <property type="component" value="Unassembled WGS sequence"/>
</dbReference>
<dbReference type="AlphaFoldDB" id="A0A813SAF4"/>
<keyword evidence="3" id="KW-1185">Reference proteome</keyword>
<name>A0A813SAF4_ADIRI</name>
<evidence type="ECO:0000313" key="1">
    <source>
        <dbReference type="EMBL" id="CAF0792516.1"/>
    </source>
</evidence>
<sequence length="114" mass="12930">MHDEAPANSDDLERQATFFRSILQYALHFSSHSPIFALNYTKDDALLLNINYQPKPSYFQAQEELARVIHDGVYRLTSKTQLDKYLGTLNNGSTTSVKLFTGNCDGLNQKWAVT</sequence>
<organism evidence="1 3">
    <name type="scientific">Adineta ricciae</name>
    <name type="common">Rotifer</name>
    <dbReference type="NCBI Taxonomy" id="249248"/>
    <lineage>
        <taxon>Eukaryota</taxon>
        <taxon>Metazoa</taxon>
        <taxon>Spiralia</taxon>
        <taxon>Gnathifera</taxon>
        <taxon>Rotifera</taxon>
        <taxon>Eurotatoria</taxon>
        <taxon>Bdelloidea</taxon>
        <taxon>Adinetida</taxon>
        <taxon>Adinetidae</taxon>
        <taxon>Adineta</taxon>
    </lineage>
</organism>
<evidence type="ECO:0000313" key="3">
    <source>
        <dbReference type="Proteomes" id="UP000663828"/>
    </source>
</evidence>
<protein>
    <submittedName>
        <fullName evidence="1">Uncharacterized protein</fullName>
    </submittedName>
</protein>
<dbReference type="OrthoDB" id="3055998at2759"/>
<reference evidence="1" key="1">
    <citation type="submission" date="2021-02" db="EMBL/GenBank/DDBJ databases">
        <authorList>
            <person name="Nowell W R."/>
        </authorList>
    </citation>
    <scope>NUCLEOTIDE SEQUENCE</scope>
</reference>
<dbReference type="Proteomes" id="UP000663828">
    <property type="component" value="Unassembled WGS sequence"/>
</dbReference>
<dbReference type="EMBL" id="CAJNOJ010000164">
    <property type="protein sequence ID" value="CAF1226989.1"/>
    <property type="molecule type" value="Genomic_DNA"/>
</dbReference>
<proteinExistence type="predicted"/>
<comment type="caution">
    <text evidence="1">The sequence shown here is derived from an EMBL/GenBank/DDBJ whole genome shotgun (WGS) entry which is preliminary data.</text>
</comment>
<dbReference type="EMBL" id="CAJNOR010000090">
    <property type="protein sequence ID" value="CAF0792516.1"/>
    <property type="molecule type" value="Genomic_DNA"/>
</dbReference>